<proteinExistence type="predicted"/>
<dbReference type="RefSeq" id="WP_168869465.1">
    <property type="nucleotide sequence ID" value="NZ_JABAIA010000001.1"/>
</dbReference>
<dbReference type="Pfam" id="PF01872">
    <property type="entry name" value="RibD_C"/>
    <property type="match status" value="1"/>
</dbReference>
<organism evidence="2 3">
    <name type="scientific">Chitinophaga varians</name>
    <dbReference type="NCBI Taxonomy" id="2202339"/>
    <lineage>
        <taxon>Bacteria</taxon>
        <taxon>Pseudomonadati</taxon>
        <taxon>Bacteroidota</taxon>
        <taxon>Chitinophagia</taxon>
        <taxon>Chitinophagales</taxon>
        <taxon>Chitinophagaceae</taxon>
        <taxon>Chitinophaga</taxon>
    </lineage>
</organism>
<name>A0A847R8Q2_9BACT</name>
<dbReference type="InterPro" id="IPR050765">
    <property type="entry name" value="Riboflavin_Biosynth_HTPR"/>
</dbReference>
<evidence type="ECO:0000313" key="2">
    <source>
        <dbReference type="EMBL" id="NLR63469.1"/>
    </source>
</evidence>
<dbReference type="AlphaFoldDB" id="A0A847R8Q2"/>
<gene>
    <name evidence="2" type="ORF">HGH92_04040</name>
</gene>
<dbReference type="PANTHER" id="PTHR38011">
    <property type="entry name" value="DIHYDROFOLATE REDUCTASE FAMILY PROTEIN (AFU_ORTHOLOGUE AFUA_8G06820)"/>
    <property type="match status" value="1"/>
</dbReference>
<dbReference type="SUPFAM" id="SSF53597">
    <property type="entry name" value="Dihydrofolate reductase-like"/>
    <property type="match status" value="1"/>
</dbReference>
<protein>
    <submittedName>
        <fullName evidence="2">Dihydrofolate reductase family protein</fullName>
    </submittedName>
</protein>
<dbReference type="EMBL" id="JABAIA010000001">
    <property type="protein sequence ID" value="NLR63469.1"/>
    <property type="molecule type" value="Genomic_DNA"/>
</dbReference>
<comment type="caution">
    <text evidence="2">The sequence shown here is derived from an EMBL/GenBank/DDBJ whole genome shotgun (WGS) entry which is preliminary data.</text>
</comment>
<reference evidence="2 3" key="1">
    <citation type="submission" date="2020-04" db="EMBL/GenBank/DDBJ databases">
        <authorList>
            <person name="Yin C."/>
        </authorList>
    </citation>
    <scope>NUCLEOTIDE SEQUENCE [LARGE SCALE GENOMIC DNA]</scope>
    <source>
        <strain evidence="2 3">Ae27</strain>
    </source>
</reference>
<dbReference type="InterPro" id="IPR024072">
    <property type="entry name" value="DHFR-like_dom_sf"/>
</dbReference>
<sequence>MRKLMMKMSMSVDGFVASSNGRLDWLFKSADETSTAWVIGLCESAGLHIMGSKSFHDMASYWPTSPLPIARPMNEIPKAFFTQKGVAGFDPSRTTNAVESARQYDAGSGVVANEVQSPAAISWAEARIFSGDLAENIKALKAEPGKPILAHGGAGFMRSLITTGLIDEYHLVTHPVALGTGLPIFNGLSKELDLKLVNTKVFPGGIIARTYHPA</sequence>
<dbReference type="InterPro" id="IPR002734">
    <property type="entry name" value="RibDG_C"/>
</dbReference>
<feature type="domain" description="Bacterial bifunctional deaminase-reductase C-terminal" evidence="1">
    <location>
        <begin position="2"/>
        <end position="207"/>
    </location>
</feature>
<dbReference type="PANTHER" id="PTHR38011:SF11">
    <property type="entry name" value="2,5-DIAMINO-6-RIBOSYLAMINO-4(3H)-PYRIMIDINONE 5'-PHOSPHATE REDUCTASE"/>
    <property type="match status" value="1"/>
</dbReference>
<dbReference type="GO" id="GO:0008703">
    <property type="term" value="F:5-amino-6-(5-phosphoribosylamino)uracil reductase activity"/>
    <property type="evidence" value="ECO:0007669"/>
    <property type="project" value="InterPro"/>
</dbReference>
<dbReference type="GO" id="GO:0009231">
    <property type="term" value="P:riboflavin biosynthetic process"/>
    <property type="evidence" value="ECO:0007669"/>
    <property type="project" value="InterPro"/>
</dbReference>
<dbReference type="Gene3D" id="3.40.430.10">
    <property type="entry name" value="Dihydrofolate Reductase, subunit A"/>
    <property type="match status" value="1"/>
</dbReference>
<evidence type="ECO:0000313" key="3">
    <source>
        <dbReference type="Proteomes" id="UP000570474"/>
    </source>
</evidence>
<dbReference type="Proteomes" id="UP000570474">
    <property type="component" value="Unassembled WGS sequence"/>
</dbReference>
<evidence type="ECO:0000259" key="1">
    <source>
        <dbReference type="Pfam" id="PF01872"/>
    </source>
</evidence>
<accession>A0A847R8Q2</accession>
<keyword evidence="3" id="KW-1185">Reference proteome</keyword>